<evidence type="ECO:0000259" key="5">
    <source>
        <dbReference type="Pfam" id="PF03968"/>
    </source>
</evidence>
<keyword evidence="7" id="KW-1185">Reference proteome</keyword>
<dbReference type="InterPro" id="IPR014340">
    <property type="entry name" value="LptA"/>
</dbReference>
<organism evidence="6 7">
    <name type="scientific">Sulfurimonas denitrificans (strain ATCC 33889 / DSM 1251)</name>
    <name type="common">Thiomicrospira denitrificans (strain ATCC 33889 / DSM 1251)</name>
    <dbReference type="NCBI Taxonomy" id="326298"/>
    <lineage>
        <taxon>Bacteria</taxon>
        <taxon>Pseudomonadati</taxon>
        <taxon>Campylobacterota</taxon>
        <taxon>Epsilonproteobacteria</taxon>
        <taxon>Campylobacterales</taxon>
        <taxon>Sulfurimonadaceae</taxon>
        <taxon>Sulfurimonas</taxon>
    </lineage>
</organism>
<dbReference type="InterPro" id="IPR005653">
    <property type="entry name" value="OstA-like_N"/>
</dbReference>
<dbReference type="Gene3D" id="2.60.450.10">
    <property type="entry name" value="Lipopolysaccharide (LPS) transport protein A like domain"/>
    <property type="match status" value="1"/>
</dbReference>
<dbReference type="GO" id="GO:0030288">
    <property type="term" value="C:outer membrane-bounded periplasmic space"/>
    <property type="evidence" value="ECO:0007669"/>
    <property type="project" value="TreeGrafter"/>
</dbReference>
<dbReference type="GO" id="GO:0009279">
    <property type="term" value="C:cell outer membrane"/>
    <property type="evidence" value="ECO:0007669"/>
    <property type="project" value="TreeGrafter"/>
</dbReference>
<dbReference type="OrthoDB" id="5373249at2"/>
<feature type="chain" id="PRO_5004219762" evidence="4">
    <location>
        <begin position="18"/>
        <end position="166"/>
    </location>
</feature>
<dbReference type="HOGENOM" id="CLU_112840_0_0_7"/>
<keyword evidence="1" id="KW-0813">Transport</keyword>
<feature type="signal peptide" evidence="4">
    <location>
        <begin position="1"/>
        <end position="17"/>
    </location>
</feature>
<dbReference type="NCBIfam" id="TIGR03002">
    <property type="entry name" value="outer_YhbN_LptA"/>
    <property type="match status" value="1"/>
</dbReference>
<reference evidence="6 7" key="1">
    <citation type="journal article" date="2008" name="Appl. Environ. Microbiol.">
        <title>Genome of the epsilonproteobacterial chemolithoautotroph Sulfurimonas denitrificans.</title>
        <authorList>
            <person name="Sievert S.M."/>
            <person name="Scott K.M."/>
            <person name="Klotz M.G."/>
            <person name="Chain P.S.G."/>
            <person name="Hauser L.J."/>
            <person name="Hemp J."/>
            <person name="Huegler M."/>
            <person name="Land M."/>
            <person name="Lapidus A."/>
            <person name="Larimer F.W."/>
            <person name="Lucas S."/>
            <person name="Malfatti S.A."/>
            <person name="Meyer F."/>
            <person name="Paulsen I.T."/>
            <person name="Ren Q."/>
            <person name="Simon J."/>
            <person name="Bailey K."/>
            <person name="Diaz E."/>
            <person name="Fitzpatrick K.A."/>
            <person name="Glover B."/>
            <person name="Gwatney N."/>
            <person name="Korajkic A."/>
            <person name="Long A."/>
            <person name="Mobberley J.M."/>
            <person name="Pantry S.N."/>
            <person name="Pazder G."/>
            <person name="Peterson S."/>
            <person name="Quintanilla J.D."/>
            <person name="Sprinkle R."/>
            <person name="Stephens J."/>
            <person name="Thomas P."/>
            <person name="Vaughn R."/>
            <person name="Weber M.J."/>
            <person name="Wooten L.L."/>
        </authorList>
    </citation>
    <scope>NUCLEOTIDE SEQUENCE [LARGE SCALE GENOMIC DNA]</scope>
    <source>
        <strain evidence="7">ATCC 33889 / DSM 1251</strain>
    </source>
</reference>
<gene>
    <name evidence="6" type="ordered locus">Suden_1077</name>
</gene>
<evidence type="ECO:0000256" key="2">
    <source>
        <dbReference type="ARBA" id="ARBA00022729"/>
    </source>
</evidence>
<dbReference type="eggNOG" id="COG1934">
    <property type="taxonomic scope" value="Bacteria"/>
</dbReference>
<dbReference type="RefSeq" id="WP_011372707.1">
    <property type="nucleotide sequence ID" value="NC_007575.1"/>
</dbReference>
<dbReference type="Pfam" id="PF03968">
    <property type="entry name" value="LptD_N"/>
    <property type="match status" value="1"/>
</dbReference>
<keyword evidence="3" id="KW-0574">Periplasm</keyword>
<accession>Q30RM6</accession>
<evidence type="ECO:0000313" key="7">
    <source>
        <dbReference type="Proteomes" id="UP000002714"/>
    </source>
</evidence>
<dbReference type="PANTHER" id="PTHR36504:SF1">
    <property type="entry name" value="LIPOPOLYSACCHARIDE EXPORT SYSTEM PROTEIN LPTA"/>
    <property type="match status" value="1"/>
</dbReference>
<dbReference type="AlphaFoldDB" id="Q30RM6"/>
<feature type="domain" description="Organic solvent tolerance-like N-terminal" evidence="5">
    <location>
        <begin position="21"/>
        <end position="132"/>
    </location>
</feature>
<name>Q30RM6_SULDN</name>
<evidence type="ECO:0000313" key="6">
    <source>
        <dbReference type="EMBL" id="ABB44355.1"/>
    </source>
</evidence>
<dbReference type="GO" id="GO:0015920">
    <property type="term" value="P:lipopolysaccharide transport"/>
    <property type="evidence" value="ECO:0007669"/>
    <property type="project" value="InterPro"/>
</dbReference>
<dbReference type="STRING" id="326298.Suden_1077"/>
<evidence type="ECO:0000256" key="1">
    <source>
        <dbReference type="ARBA" id="ARBA00022448"/>
    </source>
</evidence>
<dbReference type="EMBL" id="CP000153">
    <property type="protein sequence ID" value="ABB44355.1"/>
    <property type="molecule type" value="Genomic_DNA"/>
</dbReference>
<dbReference type="InterPro" id="IPR052037">
    <property type="entry name" value="LPS_export_LptA"/>
</dbReference>
<dbReference type="PANTHER" id="PTHR36504">
    <property type="entry name" value="LIPOPOLYSACCHARIDE EXPORT SYSTEM PROTEIN LPTA"/>
    <property type="match status" value="1"/>
</dbReference>
<proteinExistence type="predicted"/>
<evidence type="ECO:0000256" key="3">
    <source>
        <dbReference type="ARBA" id="ARBA00022764"/>
    </source>
</evidence>
<evidence type="ECO:0000256" key="4">
    <source>
        <dbReference type="SAM" id="SignalP"/>
    </source>
</evidence>
<dbReference type="GO" id="GO:0017089">
    <property type="term" value="F:glycolipid transfer activity"/>
    <property type="evidence" value="ECO:0007669"/>
    <property type="project" value="TreeGrafter"/>
</dbReference>
<dbReference type="GO" id="GO:0001530">
    <property type="term" value="F:lipopolysaccharide binding"/>
    <property type="evidence" value="ECO:0007669"/>
    <property type="project" value="InterPro"/>
</dbReference>
<dbReference type="Proteomes" id="UP000002714">
    <property type="component" value="Chromosome"/>
</dbReference>
<keyword evidence="2 4" id="KW-0732">Signal</keyword>
<sequence length="166" mass="18596">MKKTVFLIILSAASLFAQELQVKAKLFNADQKAGISIFEGDVNIIRGNDELNASKVTIHTNSAQEPTKFIAEGNASFKIKTIEGALYVGKAHKVIYLPKTKEYYFYQDVHLKQLDDKKEIIGDEVILKTIEGKAYAKGAAKEPVIMIFNMPEDQNKTEVQKSEKND</sequence>
<dbReference type="KEGG" id="tdn:Suden_1077"/>
<protein>
    <submittedName>
        <fullName evidence="6">OstA-like protein</fullName>
    </submittedName>
</protein>